<name>A0A564WC43_9PROT</name>
<sequence>MEHGEKLNFRCEERVQAGQAGAVTVQGLAQKCGTDSASDGERSTIWARGGLVWARRAVSLFRPGRFAGIATGSCI</sequence>
<protein>
    <submittedName>
        <fullName evidence="1">Uncharacterized protein</fullName>
    </submittedName>
</protein>
<dbReference type="Proteomes" id="UP000326641">
    <property type="component" value="Unassembled WGS sequence"/>
</dbReference>
<evidence type="ECO:0000313" key="2">
    <source>
        <dbReference type="Proteomes" id="UP000326641"/>
    </source>
</evidence>
<comment type="caution">
    <text evidence="1">The sequence shown here is derived from an EMBL/GenBank/DDBJ whole genome shotgun (WGS) entry which is preliminary data.</text>
</comment>
<reference evidence="1" key="1">
    <citation type="submission" date="2018-11" db="EMBL/GenBank/DDBJ databases">
        <authorList>
            <person name="Onetto C."/>
        </authorList>
    </citation>
    <scope>NUCLEOTIDE SEQUENCE [LARGE SCALE GENOMIC DNA]</scope>
</reference>
<evidence type="ECO:0000313" key="1">
    <source>
        <dbReference type="EMBL" id="VUX45080.1"/>
    </source>
</evidence>
<dbReference type="AlphaFoldDB" id="A0A564WC43"/>
<organism evidence="1 2">
    <name type="scientific">Candidatus Defluviicoccus seviourii</name>
    <dbReference type="NCBI Taxonomy" id="2565273"/>
    <lineage>
        <taxon>Bacteria</taxon>
        <taxon>Pseudomonadati</taxon>
        <taxon>Pseudomonadota</taxon>
        <taxon>Alphaproteobacteria</taxon>
        <taxon>Rhodospirillales</taxon>
        <taxon>Rhodospirillaceae</taxon>
        <taxon>Defluviicoccus</taxon>
    </lineage>
</organism>
<proteinExistence type="predicted"/>
<gene>
    <name evidence="1" type="ORF">DF3PA_10205</name>
</gene>
<dbReference type="EMBL" id="UXAT02000001">
    <property type="protein sequence ID" value="VUX45080.1"/>
    <property type="molecule type" value="Genomic_DNA"/>
</dbReference>
<keyword evidence="2" id="KW-1185">Reference proteome</keyword>
<accession>A0A564WC43</accession>